<protein>
    <submittedName>
        <fullName evidence="2">Uncharacterized protein</fullName>
    </submittedName>
</protein>
<gene>
    <name evidence="2" type="ORF">FAZ19_18880</name>
</gene>
<feature type="transmembrane region" description="Helical" evidence="1">
    <location>
        <begin position="109"/>
        <end position="127"/>
    </location>
</feature>
<organism evidence="2 3">
    <name type="scientific">Sphingobacterium alkalisoli</name>
    <dbReference type="NCBI Taxonomy" id="1874115"/>
    <lineage>
        <taxon>Bacteria</taxon>
        <taxon>Pseudomonadati</taxon>
        <taxon>Bacteroidota</taxon>
        <taxon>Sphingobacteriia</taxon>
        <taxon>Sphingobacteriales</taxon>
        <taxon>Sphingobacteriaceae</taxon>
        <taxon>Sphingobacterium</taxon>
    </lineage>
</organism>
<keyword evidence="3" id="KW-1185">Reference proteome</keyword>
<keyword evidence="1" id="KW-0812">Transmembrane</keyword>
<dbReference type="EMBL" id="SUKA01000006">
    <property type="protein sequence ID" value="TJY63637.1"/>
    <property type="molecule type" value="Genomic_DNA"/>
</dbReference>
<evidence type="ECO:0000313" key="3">
    <source>
        <dbReference type="Proteomes" id="UP000309872"/>
    </source>
</evidence>
<keyword evidence="1" id="KW-1133">Transmembrane helix</keyword>
<proteinExistence type="predicted"/>
<accession>A0A4U0GWZ3</accession>
<sequence length="128" mass="15378">MNYLLKYYFLNYYDFFYKRNSDERFAVTRALNLLLINISFLIFSFLVFLTKFFPELKGKFPAINQYGIGYFVFLIMVFGIHYLMSKKLKKLILDKQEIATSVISRRNKIIVFLTIPCIFLVFILMLFI</sequence>
<feature type="transmembrane region" description="Helical" evidence="1">
    <location>
        <begin position="30"/>
        <end position="53"/>
    </location>
</feature>
<dbReference type="Proteomes" id="UP000309872">
    <property type="component" value="Unassembled WGS sequence"/>
</dbReference>
<evidence type="ECO:0000256" key="1">
    <source>
        <dbReference type="SAM" id="Phobius"/>
    </source>
</evidence>
<dbReference type="AlphaFoldDB" id="A0A4U0GWZ3"/>
<reference evidence="2 3" key="1">
    <citation type="submission" date="2019-04" db="EMBL/GenBank/DDBJ databases">
        <title>Sphingobacterium olei sp. nov., isolated from oil-contaminated soil.</title>
        <authorList>
            <person name="Liu B."/>
        </authorList>
    </citation>
    <scope>NUCLEOTIDE SEQUENCE [LARGE SCALE GENOMIC DNA]</scope>
    <source>
        <strain evidence="2 3">Y3L14</strain>
    </source>
</reference>
<comment type="caution">
    <text evidence="2">The sequence shown here is derived from an EMBL/GenBank/DDBJ whole genome shotgun (WGS) entry which is preliminary data.</text>
</comment>
<feature type="transmembrane region" description="Helical" evidence="1">
    <location>
        <begin position="65"/>
        <end position="84"/>
    </location>
</feature>
<keyword evidence="1" id="KW-0472">Membrane</keyword>
<dbReference type="RefSeq" id="WP_136822311.1">
    <property type="nucleotide sequence ID" value="NZ_BMJX01000006.1"/>
</dbReference>
<name>A0A4U0GWZ3_9SPHI</name>
<evidence type="ECO:0000313" key="2">
    <source>
        <dbReference type="EMBL" id="TJY63637.1"/>
    </source>
</evidence>